<dbReference type="Proteomes" id="UP000663844">
    <property type="component" value="Unassembled WGS sequence"/>
</dbReference>
<dbReference type="Gene3D" id="1.20.1070.10">
    <property type="entry name" value="Rhodopsin 7-helix transmembrane proteins"/>
    <property type="match status" value="1"/>
</dbReference>
<name>A0A819XLZ8_9BILA</name>
<feature type="transmembrane region" description="Helical" evidence="1">
    <location>
        <begin position="61"/>
        <end position="83"/>
    </location>
</feature>
<organism evidence="2 3">
    <name type="scientific">Adineta steineri</name>
    <dbReference type="NCBI Taxonomy" id="433720"/>
    <lineage>
        <taxon>Eukaryota</taxon>
        <taxon>Metazoa</taxon>
        <taxon>Spiralia</taxon>
        <taxon>Gnathifera</taxon>
        <taxon>Rotifera</taxon>
        <taxon>Eurotatoria</taxon>
        <taxon>Bdelloidea</taxon>
        <taxon>Adinetida</taxon>
        <taxon>Adinetidae</taxon>
        <taxon>Adineta</taxon>
    </lineage>
</organism>
<keyword evidence="1" id="KW-0472">Membrane</keyword>
<reference evidence="2" key="1">
    <citation type="submission" date="2021-02" db="EMBL/GenBank/DDBJ databases">
        <authorList>
            <person name="Nowell W R."/>
        </authorList>
    </citation>
    <scope>NUCLEOTIDE SEQUENCE</scope>
</reference>
<comment type="caution">
    <text evidence="2">The sequence shown here is derived from an EMBL/GenBank/DDBJ whole genome shotgun (WGS) entry which is preliminary data.</text>
</comment>
<feature type="non-terminal residue" evidence="2">
    <location>
        <position position="614"/>
    </location>
</feature>
<gene>
    <name evidence="2" type="ORF">OXD698_LOCUS37693</name>
</gene>
<dbReference type="AlphaFoldDB" id="A0A819XLZ8"/>
<keyword evidence="1" id="KW-1133">Transmembrane helix</keyword>
<evidence type="ECO:0000256" key="1">
    <source>
        <dbReference type="SAM" id="Phobius"/>
    </source>
</evidence>
<evidence type="ECO:0000313" key="3">
    <source>
        <dbReference type="Proteomes" id="UP000663844"/>
    </source>
</evidence>
<accession>A0A819XLZ8</accession>
<evidence type="ECO:0000313" key="2">
    <source>
        <dbReference type="EMBL" id="CAF4143903.1"/>
    </source>
</evidence>
<dbReference type="SUPFAM" id="SSF52047">
    <property type="entry name" value="RNI-like"/>
    <property type="match status" value="1"/>
</dbReference>
<sequence length="614" mass="72278">SNVCANYNEIWGTYYNYVDNWLLYTAVPLVIVTVFGTLAYRNMRTLTNTRQLQGADRQLSYMIFGQIIIIIISILPGTIFDVYSSASVSVNKTAEQENIEYFIFNIVNSLGNLTYGVNSREQVQSFLSLFSLNEFINLRSLSAIDMHHDDTKQNYHTEREQEHERVSSMLILLPNLYRFYAPGWRLEAQAISKSKIQVLSLWKYDLTFLCEISSVTSLRIRFCTARELRTILNYTPMLKYIKIDRFTEYDMLYNTYYIMQDDNNVDYKSDFSKICAVHLKQLHLDDSFTSFELIEQLLKCCPNLKIFSIFAKNARNMIDANLWQHLIKSSLPLLRVFNFDFHYRHSDSYDNMLIRLSPFQTDFWHQHNWYINYAVDNEFTSVYTIPYSFTHYTLTPTMKKYNSPSTNGANEFDNVKYLSLFTGAIRDDSSWYLRNVQSLSLANISFYRVRDDEYELKIEHLKTIVNLSNIAELEITEECAVKSELLFEILKQMPNISSLILKKKITSSFYTNHELCELLNKKIKMFDYRNPASANYFKIQDLDWFCKTFSNVEELHCDIDNVDDVLLILTKCSTLSIIKIKCVSESTFTWLKLNARTFNVYINYELKYDESEID</sequence>
<proteinExistence type="predicted"/>
<keyword evidence="1" id="KW-0812">Transmembrane</keyword>
<dbReference type="InterPro" id="IPR032675">
    <property type="entry name" value="LRR_dom_sf"/>
</dbReference>
<dbReference type="Gene3D" id="3.80.10.10">
    <property type="entry name" value="Ribonuclease Inhibitor"/>
    <property type="match status" value="1"/>
</dbReference>
<dbReference type="EMBL" id="CAJOAZ010006747">
    <property type="protein sequence ID" value="CAF4143903.1"/>
    <property type="molecule type" value="Genomic_DNA"/>
</dbReference>
<feature type="transmembrane region" description="Helical" evidence="1">
    <location>
        <begin position="21"/>
        <end position="40"/>
    </location>
</feature>
<protein>
    <submittedName>
        <fullName evidence="2">Uncharacterized protein</fullName>
    </submittedName>
</protein>